<evidence type="ECO:0000313" key="3">
    <source>
        <dbReference type="Proteomes" id="UP000054560"/>
    </source>
</evidence>
<keyword evidence="3" id="KW-1185">Reference proteome</keyword>
<organism evidence="2 3">
    <name type="scientific">Sphaeroforma arctica JP610</name>
    <dbReference type="NCBI Taxonomy" id="667725"/>
    <lineage>
        <taxon>Eukaryota</taxon>
        <taxon>Ichthyosporea</taxon>
        <taxon>Ichthyophonida</taxon>
        <taxon>Sphaeroforma</taxon>
    </lineage>
</organism>
<dbReference type="RefSeq" id="XP_014145480.1">
    <property type="nucleotide sequence ID" value="XM_014290005.1"/>
</dbReference>
<dbReference type="GeneID" id="25916385"/>
<gene>
    <name evidence="2" type="ORF">SARC_15881</name>
</gene>
<feature type="region of interest" description="Disordered" evidence="1">
    <location>
        <begin position="1"/>
        <end position="53"/>
    </location>
</feature>
<proteinExistence type="predicted"/>
<accession>A0A0L0F607</accession>
<sequence>LRLRGESGDAIDEGYINTDPAKQKDGESFTSNYIRTHNSVPNGPESSLKKPKTGSDMLTGYMQMHNPVSKDTKWRPADFKDGYVDMTHPNQPLSKAQGYVKMEASRENSAGGLLPTHGTHGLDSHPGQANNATPQGYHGNDRGHAHGTTSRADTAGGKEKPKTSCLGTRPSSSGVVSVGSADSVRNDNGVSIGDRDRGRGMGKHVCVSVLRGVDDDEDQNTSTCLYTDINLRPES</sequence>
<feature type="compositionally biased region" description="Low complexity" evidence="1">
    <location>
        <begin position="111"/>
        <end position="121"/>
    </location>
</feature>
<dbReference type="Proteomes" id="UP000054560">
    <property type="component" value="Unassembled WGS sequence"/>
</dbReference>
<evidence type="ECO:0000313" key="2">
    <source>
        <dbReference type="EMBL" id="KNC71578.1"/>
    </source>
</evidence>
<feature type="compositionally biased region" description="Polar residues" evidence="1">
    <location>
        <begin position="28"/>
        <end position="45"/>
    </location>
</feature>
<protein>
    <submittedName>
        <fullName evidence="2">Uncharacterized protein</fullName>
    </submittedName>
</protein>
<feature type="non-terminal residue" evidence="2">
    <location>
        <position position="1"/>
    </location>
</feature>
<evidence type="ECO:0000256" key="1">
    <source>
        <dbReference type="SAM" id="MobiDB-lite"/>
    </source>
</evidence>
<name>A0A0L0F607_9EUKA</name>
<dbReference type="AlphaFoldDB" id="A0A0L0F607"/>
<reference evidence="2 3" key="1">
    <citation type="submission" date="2011-02" db="EMBL/GenBank/DDBJ databases">
        <title>The Genome Sequence of Sphaeroforma arctica JP610.</title>
        <authorList>
            <consortium name="The Broad Institute Genome Sequencing Platform"/>
            <person name="Russ C."/>
            <person name="Cuomo C."/>
            <person name="Young S.K."/>
            <person name="Zeng Q."/>
            <person name="Gargeya S."/>
            <person name="Alvarado L."/>
            <person name="Berlin A."/>
            <person name="Chapman S.B."/>
            <person name="Chen Z."/>
            <person name="Freedman E."/>
            <person name="Gellesch M."/>
            <person name="Goldberg J."/>
            <person name="Griggs A."/>
            <person name="Gujja S."/>
            <person name="Heilman E."/>
            <person name="Heiman D."/>
            <person name="Howarth C."/>
            <person name="Mehta T."/>
            <person name="Neiman D."/>
            <person name="Pearson M."/>
            <person name="Roberts A."/>
            <person name="Saif S."/>
            <person name="Shea T."/>
            <person name="Shenoy N."/>
            <person name="Sisk P."/>
            <person name="Stolte C."/>
            <person name="Sykes S."/>
            <person name="White J."/>
            <person name="Yandava C."/>
            <person name="Burger G."/>
            <person name="Gray M.W."/>
            <person name="Holland P.W.H."/>
            <person name="King N."/>
            <person name="Lang F.B.F."/>
            <person name="Roger A.J."/>
            <person name="Ruiz-Trillo I."/>
            <person name="Haas B."/>
            <person name="Nusbaum C."/>
            <person name="Birren B."/>
        </authorList>
    </citation>
    <scope>NUCLEOTIDE SEQUENCE [LARGE SCALE GENOMIC DNA]</scope>
    <source>
        <strain evidence="2 3">JP610</strain>
    </source>
</reference>
<feature type="region of interest" description="Disordered" evidence="1">
    <location>
        <begin position="104"/>
        <end position="201"/>
    </location>
</feature>
<feature type="compositionally biased region" description="Low complexity" evidence="1">
    <location>
        <begin position="171"/>
        <end position="183"/>
    </location>
</feature>
<dbReference type="EMBL" id="KQ248518">
    <property type="protein sequence ID" value="KNC71578.1"/>
    <property type="molecule type" value="Genomic_DNA"/>
</dbReference>